<feature type="non-terminal residue" evidence="1">
    <location>
        <position position="99"/>
    </location>
</feature>
<dbReference type="Proteomes" id="UP000789920">
    <property type="component" value="Unassembled WGS sequence"/>
</dbReference>
<feature type="non-terminal residue" evidence="1">
    <location>
        <position position="1"/>
    </location>
</feature>
<evidence type="ECO:0000313" key="1">
    <source>
        <dbReference type="EMBL" id="CAG8837291.1"/>
    </source>
</evidence>
<name>A0ACA9SG88_9GLOM</name>
<gene>
    <name evidence="1" type="ORF">RPERSI_LOCUS30251</name>
</gene>
<sequence>LTEKNDKLVLKTYENNNLFVYEELNKGLTETLQNINKKIDNKPQNNSRMISAQLQQIQEEINRLKKKNEKLENENNQILENSQYEKLLKRNQELKKENE</sequence>
<proteinExistence type="predicted"/>
<protein>
    <submittedName>
        <fullName evidence="1">8207_t:CDS:1</fullName>
    </submittedName>
</protein>
<dbReference type="EMBL" id="CAJVQC010117227">
    <property type="protein sequence ID" value="CAG8837291.1"/>
    <property type="molecule type" value="Genomic_DNA"/>
</dbReference>
<accession>A0ACA9SG88</accession>
<evidence type="ECO:0000313" key="2">
    <source>
        <dbReference type="Proteomes" id="UP000789920"/>
    </source>
</evidence>
<reference evidence="1" key="1">
    <citation type="submission" date="2021-06" db="EMBL/GenBank/DDBJ databases">
        <authorList>
            <person name="Kallberg Y."/>
            <person name="Tangrot J."/>
            <person name="Rosling A."/>
        </authorList>
    </citation>
    <scope>NUCLEOTIDE SEQUENCE</scope>
    <source>
        <strain evidence="1">MA461A</strain>
    </source>
</reference>
<keyword evidence="2" id="KW-1185">Reference proteome</keyword>
<organism evidence="1 2">
    <name type="scientific">Racocetra persica</name>
    <dbReference type="NCBI Taxonomy" id="160502"/>
    <lineage>
        <taxon>Eukaryota</taxon>
        <taxon>Fungi</taxon>
        <taxon>Fungi incertae sedis</taxon>
        <taxon>Mucoromycota</taxon>
        <taxon>Glomeromycotina</taxon>
        <taxon>Glomeromycetes</taxon>
        <taxon>Diversisporales</taxon>
        <taxon>Gigasporaceae</taxon>
        <taxon>Racocetra</taxon>
    </lineage>
</organism>
<comment type="caution">
    <text evidence="1">The sequence shown here is derived from an EMBL/GenBank/DDBJ whole genome shotgun (WGS) entry which is preliminary data.</text>
</comment>